<dbReference type="PANTHER" id="PTHR43135:SF3">
    <property type="entry name" value="ALPHA-D-RIBOSE 1-METHYLPHOSPHONATE 5-TRIPHOSPHATE DIPHOSPHATASE"/>
    <property type="match status" value="1"/>
</dbReference>
<reference evidence="2 3" key="1">
    <citation type="submission" date="2017-05" db="EMBL/GenBank/DDBJ databases">
        <title>The Genome Sequence of Enterococcus sp. 8G7_MSG3316.</title>
        <authorList>
            <consortium name="The Broad Institute Genomics Platform"/>
            <consortium name="The Broad Institute Genomic Center for Infectious Diseases"/>
            <person name="Earl A."/>
            <person name="Manson A."/>
            <person name="Schwartman J."/>
            <person name="Gilmore M."/>
            <person name="Abouelleil A."/>
            <person name="Cao P."/>
            <person name="Chapman S."/>
            <person name="Cusick C."/>
            <person name="Shea T."/>
            <person name="Young S."/>
            <person name="Neafsey D."/>
            <person name="Nusbaum C."/>
            <person name="Birren B."/>
        </authorList>
    </citation>
    <scope>NUCLEOTIDE SEQUENCE [LARGE SCALE GENOMIC DNA]</scope>
    <source>
        <strain evidence="2 3">8G7_MSG3316</strain>
    </source>
</reference>
<dbReference type="SUPFAM" id="SSF51338">
    <property type="entry name" value="Composite domain of metallo-dependent hydrolases"/>
    <property type="match status" value="1"/>
</dbReference>
<dbReference type="Gene3D" id="1.20.58.520">
    <property type="entry name" value="Amidohydrolase"/>
    <property type="match status" value="1"/>
</dbReference>
<keyword evidence="3" id="KW-1185">Reference proteome</keyword>
<evidence type="ECO:0000313" key="3">
    <source>
        <dbReference type="Proteomes" id="UP000195043"/>
    </source>
</evidence>
<dbReference type="InterPro" id="IPR032466">
    <property type="entry name" value="Metal_Hydrolase"/>
</dbReference>
<dbReference type="Gene3D" id="2.30.40.10">
    <property type="entry name" value="Urease, subunit C, domain 1"/>
    <property type="match status" value="2"/>
</dbReference>
<evidence type="ECO:0000259" key="1">
    <source>
        <dbReference type="Pfam" id="PF01979"/>
    </source>
</evidence>
<evidence type="ECO:0000313" key="2">
    <source>
        <dbReference type="EMBL" id="OTN75677.1"/>
    </source>
</evidence>
<dbReference type="InterPro" id="IPR057744">
    <property type="entry name" value="OTAase-like"/>
</dbReference>
<accession>A0A242A3Q6</accession>
<dbReference type="InterPro" id="IPR051781">
    <property type="entry name" value="Metallo-dep_Hydrolase"/>
</dbReference>
<dbReference type="CDD" id="cd01299">
    <property type="entry name" value="Met_dep_hydrolase_A"/>
    <property type="match status" value="1"/>
</dbReference>
<dbReference type="RefSeq" id="WP_179189963.1">
    <property type="nucleotide sequence ID" value="NZ_NGKU01000001.1"/>
</dbReference>
<dbReference type="STRING" id="1834191.A5886_000752"/>
<feature type="domain" description="Amidohydrolase-related" evidence="1">
    <location>
        <begin position="55"/>
        <end position="412"/>
    </location>
</feature>
<dbReference type="Gene3D" id="3.40.50.10910">
    <property type="entry name" value="Amidohydrolase"/>
    <property type="match status" value="1"/>
</dbReference>
<dbReference type="Pfam" id="PF01979">
    <property type="entry name" value="Amidohydro_1"/>
    <property type="match status" value="1"/>
</dbReference>
<name>A0A242A3Q6_9ENTE</name>
<proteinExistence type="predicted"/>
<sequence>MTKKAWINCRIFDEERNKWEIRTILVDHEGRIEDITGEAPAENAGYVIIDGKQAYMVPGLINAHAHLFASGRPSKRHYSTNVINAAYRLLKTGAGLAVLRRIMKKHALIELHAGVTTIRSVGEFFYQDVRLRDDFSATKGTGPDLLTSGFFLSTTGGHGAPYLALETDSPWEGRKNVRKNMRQGVDWIKICVTGGVTDARRIGEAGALQLTEPEVAAICEEAHKNQVMVAAHVQSTEGMRIALKGGVDTIEHGAPMDDEIISLFKQNPRALRGYSVLIPTFQAAAPFAMLDETTLGMSHVTVENARMVYANMLIGVQQAIAQGILCGVGNDASMTFVTHYDFWRELAITAGATGLSAAEMLQRATKGNAEILGIDHEVGTIEIGKRANFILLEEDPHEELRALAQPRAVVKDGHCIKLKPIKKMTELDQQMDVVLQKNQCQHFF</sequence>
<dbReference type="SUPFAM" id="SSF51556">
    <property type="entry name" value="Metallo-dependent hydrolases"/>
    <property type="match status" value="1"/>
</dbReference>
<dbReference type="GO" id="GO:0016810">
    <property type="term" value="F:hydrolase activity, acting on carbon-nitrogen (but not peptide) bonds"/>
    <property type="evidence" value="ECO:0007669"/>
    <property type="project" value="InterPro"/>
</dbReference>
<dbReference type="Proteomes" id="UP000195043">
    <property type="component" value="Unassembled WGS sequence"/>
</dbReference>
<dbReference type="EMBL" id="NGKU01000001">
    <property type="protein sequence ID" value="OTN75677.1"/>
    <property type="molecule type" value="Genomic_DNA"/>
</dbReference>
<dbReference type="InterPro" id="IPR011059">
    <property type="entry name" value="Metal-dep_hydrolase_composite"/>
</dbReference>
<dbReference type="AlphaFoldDB" id="A0A242A3Q6"/>
<protein>
    <recommendedName>
        <fullName evidence="1">Amidohydrolase-related domain-containing protein</fullName>
    </recommendedName>
</protein>
<dbReference type="PANTHER" id="PTHR43135">
    <property type="entry name" value="ALPHA-D-RIBOSE 1-METHYLPHOSPHONATE 5-TRIPHOSPHATE DIPHOSPHATASE"/>
    <property type="match status" value="1"/>
</dbReference>
<comment type="caution">
    <text evidence="2">The sequence shown here is derived from an EMBL/GenBank/DDBJ whole genome shotgun (WGS) entry which is preliminary data.</text>
</comment>
<organism evidence="2 3">
    <name type="scientific">Candidatus Enterococcus testudinis</name>
    <dbReference type="NCBI Taxonomy" id="1834191"/>
    <lineage>
        <taxon>Bacteria</taxon>
        <taxon>Bacillati</taxon>
        <taxon>Bacillota</taxon>
        <taxon>Bacilli</taxon>
        <taxon>Lactobacillales</taxon>
        <taxon>Enterococcaceae</taxon>
        <taxon>Enterococcus</taxon>
    </lineage>
</organism>
<dbReference type="InterPro" id="IPR006680">
    <property type="entry name" value="Amidohydro-rel"/>
</dbReference>
<gene>
    <name evidence="2" type="ORF">A5886_000752</name>
</gene>